<evidence type="ECO:0000313" key="2">
    <source>
        <dbReference type="EMBL" id="TCU57130.1"/>
    </source>
</evidence>
<name>A0A4R3T6R1_9FIRM</name>
<dbReference type="Pfam" id="PF12664">
    <property type="entry name" value="DUF3789"/>
    <property type="match status" value="1"/>
</dbReference>
<feature type="transmembrane region" description="Helical" evidence="1">
    <location>
        <begin position="6"/>
        <end position="28"/>
    </location>
</feature>
<proteinExistence type="predicted"/>
<evidence type="ECO:0000256" key="1">
    <source>
        <dbReference type="SAM" id="Phobius"/>
    </source>
</evidence>
<gene>
    <name evidence="2" type="ORF">EDD61_11931</name>
</gene>
<accession>A0A4R3T6R1</accession>
<keyword evidence="3" id="KW-1185">Reference proteome</keyword>
<protein>
    <submittedName>
        <fullName evidence="2">Uncharacterized protein DUF3789</fullName>
    </submittedName>
</protein>
<keyword evidence="1" id="KW-1133">Transmembrane helix</keyword>
<organism evidence="2 3">
    <name type="scientific">Longicatena caecimuris</name>
    <dbReference type="NCBI Taxonomy" id="1796635"/>
    <lineage>
        <taxon>Bacteria</taxon>
        <taxon>Bacillati</taxon>
        <taxon>Bacillota</taxon>
        <taxon>Erysipelotrichia</taxon>
        <taxon>Erysipelotrichales</taxon>
        <taxon>Erysipelotrichaceae</taxon>
        <taxon>Longicatena</taxon>
    </lineage>
</organism>
<keyword evidence="1" id="KW-0812">Transmembrane</keyword>
<dbReference type="EMBL" id="SMBP01000019">
    <property type="protein sequence ID" value="TCU57130.1"/>
    <property type="molecule type" value="Genomic_DNA"/>
</dbReference>
<dbReference type="AlphaFoldDB" id="A0A4R3T6R1"/>
<dbReference type="InterPro" id="IPR024522">
    <property type="entry name" value="DUF3789"/>
</dbReference>
<dbReference type="RefSeq" id="WP_119957634.1">
    <property type="nucleotide sequence ID" value="NZ_JAJBLY010000023.1"/>
</dbReference>
<evidence type="ECO:0000313" key="3">
    <source>
        <dbReference type="Proteomes" id="UP000295773"/>
    </source>
</evidence>
<dbReference type="Proteomes" id="UP000295773">
    <property type="component" value="Unassembled WGS sequence"/>
</dbReference>
<reference evidence="2 3" key="1">
    <citation type="submission" date="2019-03" db="EMBL/GenBank/DDBJ databases">
        <title>Genomic Encyclopedia of Type Strains, Phase IV (KMG-IV): sequencing the most valuable type-strain genomes for metagenomic binning, comparative biology and taxonomic classification.</title>
        <authorList>
            <person name="Goeker M."/>
        </authorList>
    </citation>
    <scope>NUCLEOTIDE SEQUENCE [LARGE SCALE GENOMIC DNA]</scope>
    <source>
        <strain evidence="2 3">DSM 29481</strain>
    </source>
</reference>
<sequence>MLELLKDLLLVSLGGGIGVMLMCLLIAGKQADREMERMKGGEEE</sequence>
<keyword evidence="1" id="KW-0472">Membrane</keyword>
<comment type="caution">
    <text evidence="2">The sequence shown here is derived from an EMBL/GenBank/DDBJ whole genome shotgun (WGS) entry which is preliminary data.</text>
</comment>